<evidence type="ECO:0000256" key="4">
    <source>
        <dbReference type="ARBA" id="ARBA00016218"/>
    </source>
</evidence>
<reference evidence="14 15" key="1">
    <citation type="submission" date="2016-07" db="EMBL/GenBank/DDBJ databases">
        <title>Complete genome sequence of Altererythrobacter namhicola JCM 16345T, containing esterase-encoding genes.</title>
        <authorList>
            <person name="Cheng H."/>
            <person name="Wu Y.-H."/>
            <person name="Jian S.-L."/>
            <person name="Huo Y.-Y."/>
            <person name="Wang C.-S."/>
            <person name="Xu X.-W."/>
        </authorList>
    </citation>
    <scope>NUCLEOTIDE SEQUENCE [LARGE SCALE GENOMIC DNA]</scope>
    <source>
        <strain evidence="14 15">JCM 16345</strain>
    </source>
</reference>
<dbReference type="UniPathway" id="UPA00077">
    <property type="reaction ID" value="UER00155"/>
</dbReference>
<dbReference type="OrthoDB" id="9808041at2"/>
<evidence type="ECO:0000256" key="7">
    <source>
        <dbReference type="ARBA" id="ARBA00022777"/>
    </source>
</evidence>
<dbReference type="InterPro" id="IPR000550">
    <property type="entry name" value="Hppk"/>
</dbReference>
<proteinExistence type="inferred from homology"/>
<evidence type="ECO:0000313" key="15">
    <source>
        <dbReference type="Proteomes" id="UP000092698"/>
    </source>
</evidence>
<feature type="domain" description="7,8-dihydro-6-hydroxymethylpterin-pyrophosphokinase" evidence="13">
    <location>
        <begin position="10"/>
        <end position="141"/>
    </location>
</feature>
<dbReference type="AlphaFoldDB" id="A0A1C7D6N1"/>
<keyword evidence="15" id="KW-1185">Reference proteome</keyword>
<dbReference type="PANTHER" id="PTHR43071">
    <property type="entry name" value="2-AMINO-4-HYDROXY-6-HYDROXYMETHYLDIHYDROPTERIDINE PYROPHOSPHOKINASE"/>
    <property type="match status" value="1"/>
</dbReference>
<keyword evidence="8" id="KW-0067">ATP-binding</keyword>
<dbReference type="STRING" id="645517.A6F65_00801"/>
<evidence type="ECO:0000313" key="14">
    <source>
        <dbReference type="EMBL" id="ANU07119.1"/>
    </source>
</evidence>
<dbReference type="PANTHER" id="PTHR43071:SF1">
    <property type="entry name" value="2-AMINO-4-HYDROXY-6-HYDROXYMETHYLDIHYDROPTERIDINE PYROPHOSPHOKINASE"/>
    <property type="match status" value="1"/>
</dbReference>
<gene>
    <name evidence="14" type="primary">folK</name>
    <name evidence="14" type="ORF">A6F65_00801</name>
</gene>
<keyword evidence="7 14" id="KW-0418">Kinase</keyword>
<evidence type="ECO:0000256" key="2">
    <source>
        <dbReference type="ARBA" id="ARBA00005810"/>
    </source>
</evidence>
<evidence type="ECO:0000256" key="1">
    <source>
        <dbReference type="ARBA" id="ARBA00005051"/>
    </source>
</evidence>
<dbReference type="SUPFAM" id="SSF55083">
    <property type="entry name" value="6-hydroxymethyl-7,8-dihydropterin pyrophosphokinase, HPPK"/>
    <property type="match status" value="1"/>
</dbReference>
<dbReference type="EC" id="2.7.6.3" evidence="3"/>
<evidence type="ECO:0000256" key="12">
    <source>
        <dbReference type="ARBA" id="ARBA00033413"/>
    </source>
</evidence>
<dbReference type="EMBL" id="CP016545">
    <property type="protein sequence ID" value="ANU07119.1"/>
    <property type="molecule type" value="Genomic_DNA"/>
</dbReference>
<dbReference type="RefSeq" id="WP_067786169.1">
    <property type="nucleotide sequence ID" value="NZ_CP016545.1"/>
</dbReference>
<name>A0A1C7D6N1_9SPHN</name>
<evidence type="ECO:0000256" key="6">
    <source>
        <dbReference type="ARBA" id="ARBA00022741"/>
    </source>
</evidence>
<comment type="function">
    <text evidence="10">Catalyzes the transfer of pyrophosphate from adenosine triphosphate (ATP) to 6-hydroxymethyl-7,8-dihydropterin, an enzymatic step in folate biosynthesis pathway.</text>
</comment>
<dbReference type="GO" id="GO:0046654">
    <property type="term" value="P:tetrahydrofolate biosynthetic process"/>
    <property type="evidence" value="ECO:0007669"/>
    <property type="project" value="UniProtKB-UniPathway"/>
</dbReference>
<sequence>MANNPHTYLVALGSNQRHPAIGNPRAVVSFAADMLDGTLGEVVARSAVLDSAPVGPSQRRYANAALVMESDLAPPALLKALNGAETMLGRQRRGQRWRSRSIDLDIVLWSGGIWASPDLQIPHPQFRRRDFVTGPAAAIAPDWRDPVSGLSLAQLHHRLTRGRPTPR</sequence>
<evidence type="ECO:0000256" key="3">
    <source>
        <dbReference type="ARBA" id="ARBA00013253"/>
    </source>
</evidence>
<dbReference type="GO" id="GO:0005524">
    <property type="term" value="F:ATP binding"/>
    <property type="evidence" value="ECO:0007669"/>
    <property type="project" value="UniProtKB-KW"/>
</dbReference>
<dbReference type="GO" id="GO:0046656">
    <property type="term" value="P:folic acid biosynthetic process"/>
    <property type="evidence" value="ECO:0007669"/>
    <property type="project" value="UniProtKB-KW"/>
</dbReference>
<evidence type="ECO:0000256" key="9">
    <source>
        <dbReference type="ARBA" id="ARBA00022909"/>
    </source>
</evidence>
<comment type="pathway">
    <text evidence="1">Cofactor biosynthesis; tetrahydrofolate biosynthesis; 2-amino-4-hydroxy-6-hydroxymethyl-7,8-dihydropteridine diphosphate from 7,8-dihydroneopterin triphosphate: step 4/4.</text>
</comment>
<dbReference type="GO" id="GO:0003848">
    <property type="term" value="F:2-amino-4-hydroxy-6-hydroxymethyldihydropteridine diphosphokinase activity"/>
    <property type="evidence" value="ECO:0007669"/>
    <property type="project" value="UniProtKB-EC"/>
</dbReference>
<comment type="similarity">
    <text evidence="2">Belongs to the HPPK family.</text>
</comment>
<dbReference type="GO" id="GO:0016301">
    <property type="term" value="F:kinase activity"/>
    <property type="evidence" value="ECO:0007669"/>
    <property type="project" value="UniProtKB-KW"/>
</dbReference>
<organism evidence="14 15">
    <name type="scientific">Paraurantiacibacter namhicola</name>
    <dbReference type="NCBI Taxonomy" id="645517"/>
    <lineage>
        <taxon>Bacteria</taxon>
        <taxon>Pseudomonadati</taxon>
        <taxon>Pseudomonadota</taxon>
        <taxon>Alphaproteobacteria</taxon>
        <taxon>Sphingomonadales</taxon>
        <taxon>Erythrobacteraceae</taxon>
        <taxon>Paraurantiacibacter</taxon>
    </lineage>
</organism>
<evidence type="ECO:0000256" key="5">
    <source>
        <dbReference type="ARBA" id="ARBA00022679"/>
    </source>
</evidence>
<evidence type="ECO:0000256" key="8">
    <source>
        <dbReference type="ARBA" id="ARBA00022840"/>
    </source>
</evidence>
<dbReference type="Gene3D" id="3.30.70.560">
    <property type="entry name" value="7,8-Dihydro-6-hydroxymethylpterin-pyrophosphokinase HPPK"/>
    <property type="match status" value="1"/>
</dbReference>
<accession>A0A1C7D6N1</accession>
<keyword evidence="5 14" id="KW-0808">Transferase</keyword>
<dbReference type="NCBIfam" id="TIGR01498">
    <property type="entry name" value="folK"/>
    <property type="match status" value="1"/>
</dbReference>
<dbReference type="PATRIC" id="fig|645517.4.peg.801"/>
<dbReference type="InterPro" id="IPR035907">
    <property type="entry name" value="Hppk_sf"/>
</dbReference>
<dbReference type="Proteomes" id="UP000092698">
    <property type="component" value="Chromosome"/>
</dbReference>
<protein>
    <recommendedName>
        <fullName evidence="4">2-amino-4-hydroxy-6-hydroxymethyldihydropteridine pyrophosphokinase</fullName>
        <ecNumber evidence="3">2.7.6.3</ecNumber>
    </recommendedName>
    <alternativeName>
        <fullName evidence="11">6-hydroxymethyl-7,8-dihydropterin pyrophosphokinase</fullName>
    </alternativeName>
    <alternativeName>
        <fullName evidence="12">7,8-dihydro-6-hydroxymethylpterin-pyrophosphokinase</fullName>
    </alternativeName>
</protein>
<keyword evidence="6" id="KW-0547">Nucleotide-binding</keyword>
<evidence type="ECO:0000256" key="10">
    <source>
        <dbReference type="ARBA" id="ARBA00029409"/>
    </source>
</evidence>
<evidence type="ECO:0000259" key="13">
    <source>
        <dbReference type="Pfam" id="PF01288"/>
    </source>
</evidence>
<dbReference type="KEGG" id="anh:A6F65_00801"/>
<dbReference type="Pfam" id="PF01288">
    <property type="entry name" value="HPPK"/>
    <property type="match status" value="1"/>
</dbReference>
<keyword evidence="9" id="KW-0289">Folate biosynthesis</keyword>
<evidence type="ECO:0000256" key="11">
    <source>
        <dbReference type="ARBA" id="ARBA00029766"/>
    </source>
</evidence>